<feature type="compositionally biased region" description="Basic and acidic residues" evidence="1">
    <location>
        <begin position="139"/>
        <end position="150"/>
    </location>
</feature>
<reference evidence="2 3" key="1">
    <citation type="submission" date="2021-07" db="EMBL/GenBank/DDBJ databases">
        <title>Characterization of Violacein-producing bacteria and related species.</title>
        <authorList>
            <person name="Wilson H.S."/>
            <person name="De Leon M.E."/>
        </authorList>
    </citation>
    <scope>NUCLEOTIDE SEQUENCE [LARGE SCALE GENOMIC DNA]</scope>
    <source>
        <strain evidence="2 3">HSC-2F05</strain>
    </source>
</reference>
<evidence type="ECO:0008006" key="4">
    <source>
        <dbReference type="Google" id="ProtNLM"/>
    </source>
</evidence>
<name>A0ABS7YCL1_9BURK</name>
<dbReference type="EMBL" id="JAHYBX010000007">
    <property type="protein sequence ID" value="MCA1857433.1"/>
    <property type="molecule type" value="Genomic_DNA"/>
</dbReference>
<proteinExistence type="predicted"/>
<accession>A0ABS7YCL1</accession>
<sequence>MANSWFRVWTDMVNDPKWRTIARVSKQKIGDVLGVYMHMLTLAANATERGRTEGFNDEDIATALDIDTEQVTAIREAMQGRVLDDDRLTGWEKRQPQREDGSADRGRSFRERKAAEKQAQAAISSASERTRTQPNATERQIREEEIREELTPSTPDGVDVASGAGNPVAQVEKSICPHQDIIALYHEVLPQCPRVRDWTPARATQLRARWNEDESRQNLGYWRRFFEYVATCDFLVGKQAGGGRPFMADLEWLTKSSNFTKVRERKYE</sequence>
<evidence type="ECO:0000313" key="2">
    <source>
        <dbReference type="EMBL" id="MCA1857433.1"/>
    </source>
</evidence>
<evidence type="ECO:0000313" key="3">
    <source>
        <dbReference type="Proteomes" id="UP001198602"/>
    </source>
</evidence>
<feature type="region of interest" description="Disordered" evidence="1">
    <location>
        <begin position="87"/>
        <end position="164"/>
    </location>
</feature>
<dbReference type="Proteomes" id="UP001198602">
    <property type="component" value="Unassembled WGS sequence"/>
</dbReference>
<feature type="compositionally biased region" description="Basic and acidic residues" evidence="1">
    <location>
        <begin position="87"/>
        <end position="116"/>
    </location>
</feature>
<protein>
    <recommendedName>
        <fullName evidence="4">Phage replisome organizer</fullName>
    </recommendedName>
</protein>
<dbReference type="RefSeq" id="WP_225239652.1">
    <property type="nucleotide sequence ID" value="NZ_JAHYBX010000007.1"/>
</dbReference>
<feature type="compositionally biased region" description="Low complexity" evidence="1">
    <location>
        <begin position="117"/>
        <end position="127"/>
    </location>
</feature>
<keyword evidence="3" id="KW-1185">Reference proteome</keyword>
<comment type="caution">
    <text evidence="2">The sequence shown here is derived from an EMBL/GenBank/DDBJ whole genome shotgun (WGS) entry which is preliminary data.</text>
</comment>
<gene>
    <name evidence="2" type="ORF">LE190_16085</name>
</gene>
<evidence type="ECO:0000256" key="1">
    <source>
        <dbReference type="SAM" id="MobiDB-lite"/>
    </source>
</evidence>
<organism evidence="2 3">
    <name type="scientific">Massilia hydrophila</name>
    <dbReference type="NCBI Taxonomy" id="3044279"/>
    <lineage>
        <taxon>Bacteria</taxon>
        <taxon>Pseudomonadati</taxon>
        <taxon>Pseudomonadota</taxon>
        <taxon>Betaproteobacteria</taxon>
        <taxon>Burkholderiales</taxon>
        <taxon>Oxalobacteraceae</taxon>
        <taxon>Telluria group</taxon>
        <taxon>Massilia</taxon>
    </lineage>
</organism>